<gene>
    <name evidence="10" type="ORF">PF001_g24999</name>
    <name evidence="9" type="ORF">PF002_g26503</name>
    <name evidence="8" type="ORF">PF004_g24892</name>
    <name evidence="7" type="ORF">PF005_g25787</name>
    <name evidence="6" type="ORF">PF006_g26366</name>
    <name evidence="5" type="ORF">PF007_g25733</name>
    <name evidence="2" type="ORF">PF009_g26392</name>
    <name evidence="4" type="ORF">PF010_g25215</name>
    <name evidence="3" type="ORF">PF011_g22953</name>
</gene>
<dbReference type="EMBL" id="QXGF01002800">
    <property type="protein sequence ID" value="KAE8923357.1"/>
    <property type="molecule type" value="Genomic_DNA"/>
</dbReference>
<dbReference type="Proteomes" id="UP000476176">
    <property type="component" value="Unassembled WGS sequence"/>
</dbReference>
<name>A0A6A3DU33_9STRA</name>
<dbReference type="EMBL" id="QXFW01002375">
    <property type="protein sequence ID" value="KAE8979182.1"/>
    <property type="molecule type" value="Genomic_DNA"/>
</dbReference>
<dbReference type="Proteomes" id="UP000488956">
    <property type="component" value="Unassembled WGS sequence"/>
</dbReference>
<evidence type="ECO:0000313" key="16">
    <source>
        <dbReference type="Proteomes" id="UP000441208"/>
    </source>
</evidence>
<dbReference type="EMBL" id="QXGA01003300">
    <property type="protein sequence ID" value="KAE9084936.1"/>
    <property type="molecule type" value="Genomic_DNA"/>
</dbReference>
<dbReference type="EMBL" id="QXGC01002930">
    <property type="protein sequence ID" value="KAE9180261.1"/>
    <property type="molecule type" value="Genomic_DNA"/>
</dbReference>
<evidence type="ECO:0000313" key="10">
    <source>
        <dbReference type="EMBL" id="KAE9278805.1"/>
    </source>
</evidence>
<dbReference type="EMBL" id="QXGE01002840">
    <property type="protein sequence ID" value="KAE9278805.1"/>
    <property type="molecule type" value="Genomic_DNA"/>
</dbReference>
<evidence type="ECO:0000313" key="13">
    <source>
        <dbReference type="Proteomes" id="UP000437068"/>
    </source>
</evidence>
<evidence type="ECO:0000256" key="1">
    <source>
        <dbReference type="SAM" id="MobiDB-lite"/>
    </source>
</evidence>
<sequence>MQARLDGSFYCLRLNRDISAPDVNEEDTDEQAEEESSVGGGLREERPRGGGLFARNR</sequence>
<dbReference type="Proteomes" id="UP000429523">
    <property type="component" value="Unassembled WGS sequence"/>
</dbReference>
<evidence type="ECO:0000313" key="6">
    <source>
        <dbReference type="EMBL" id="KAE9084936.1"/>
    </source>
</evidence>
<evidence type="ECO:0000313" key="7">
    <source>
        <dbReference type="EMBL" id="KAE9174607.1"/>
    </source>
</evidence>
<evidence type="ECO:0000313" key="17">
    <source>
        <dbReference type="Proteomes" id="UP000460718"/>
    </source>
</evidence>
<evidence type="ECO:0000313" key="12">
    <source>
        <dbReference type="Proteomes" id="UP000433483"/>
    </source>
</evidence>
<dbReference type="Proteomes" id="UP000440732">
    <property type="component" value="Unassembled WGS sequence"/>
</dbReference>
<evidence type="ECO:0000313" key="9">
    <source>
        <dbReference type="EMBL" id="KAE9184196.1"/>
    </source>
</evidence>
<dbReference type="Proteomes" id="UP000441208">
    <property type="component" value="Unassembled WGS sequence"/>
</dbReference>
<reference evidence="11 12" key="1">
    <citation type="submission" date="2018-08" db="EMBL/GenBank/DDBJ databases">
        <title>Genomic investigation of the strawberry pathogen Phytophthora fragariae indicates pathogenicity is determined by transcriptional variation in three key races.</title>
        <authorList>
            <person name="Adams T.M."/>
            <person name="Armitage A.D."/>
            <person name="Sobczyk M.K."/>
            <person name="Bates H.J."/>
            <person name="Dunwell J.M."/>
            <person name="Nellist C.F."/>
            <person name="Harrison R.J."/>
        </authorList>
    </citation>
    <scope>NUCLEOTIDE SEQUENCE [LARGE SCALE GENOMIC DNA]</scope>
    <source>
        <strain evidence="10 13">A4</strain>
        <strain evidence="9 14">BC-1</strain>
        <strain evidence="8 18">BC-23</strain>
        <strain evidence="7 12">NOV-27</strain>
        <strain evidence="6 15">NOV-5</strain>
        <strain evidence="5 16">NOV-71</strain>
        <strain evidence="2 11">NOV-9</strain>
        <strain evidence="4 19">ONT-3</strain>
        <strain evidence="3 17">SCRP245</strain>
    </source>
</reference>
<proteinExistence type="predicted"/>
<comment type="caution">
    <text evidence="2">The sequence shown here is derived from an EMBL/GenBank/DDBJ whole genome shotgun (WGS) entry which is preliminary data.</text>
</comment>
<feature type="region of interest" description="Disordered" evidence="1">
    <location>
        <begin position="16"/>
        <end position="57"/>
    </location>
</feature>
<evidence type="ECO:0000313" key="15">
    <source>
        <dbReference type="Proteomes" id="UP000440732"/>
    </source>
</evidence>
<dbReference type="Proteomes" id="UP000460718">
    <property type="component" value="Unassembled WGS sequence"/>
</dbReference>
<evidence type="ECO:0000313" key="19">
    <source>
        <dbReference type="Proteomes" id="UP000488956"/>
    </source>
</evidence>
<evidence type="ECO:0000313" key="11">
    <source>
        <dbReference type="Proteomes" id="UP000429523"/>
    </source>
</evidence>
<keyword evidence="12" id="KW-1185">Reference proteome</keyword>
<evidence type="ECO:0000313" key="3">
    <source>
        <dbReference type="EMBL" id="KAE8979182.1"/>
    </source>
</evidence>
<evidence type="ECO:0000313" key="2">
    <source>
        <dbReference type="EMBL" id="KAE8923357.1"/>
    </source>
</evidence>
<organism evidence="2 11">
    <name type="scientific">Phytophthora fragariae</name>
    <dbReference type="NCBI Taxonomy" id="53985"/>
    <lineage>
        <taxon>Eukaryota</taxon>
        <taxon>Sar</taxon>
        <taxon>Stramenopiles</taxon>
        <taxon>Oomycota</taxon>
        <taxon>Peronosporomycetes</taxon>
        <taxon>Peronosporales</taxon>
        <taxon>Peronosporaceae</taxon>
        <taxon>Phytophthora</taxon>
    </lineage>
</organism>
<evidence type="ECO:0000313" key="4">
    <source>
        <dbReference type="EMBL" id="KAE9073105.1"/>
    </source>
</evidence>
<dbReference type="EMBL" id="QXGB01002843">
    <property type="protein sequence ID" value="KAE9174607.1"/>
    <property type="molecule type" value="Genomic_DNA"/>
</dbReference>
<dbReference type="EMBL" id="QXGD01002785">
    <property type="protein sequence ID" value="KAE9184196.1"/>
    <property type="molecule type" value="Genomic_DNA"/>
</dbReference>
<dbReference type="EMBL" id="QXFX01002856">
    <property type="protein sequence ID" value="KAE9073105.1"/>
    <property type="molecule type" value="Genomic_DNA"/>
</dbReference>
<evidence type="ECO:0000313" key="18">
    <source>
        <dbReference type="Proteomes" id="UP000476176"/>
    </source>
</evidence>
<protein>
    <submittedName>
        <fullName evidence="2">Uncharacterized protein</fullName>
    </submittedName>
</protein>
<evidence type="ECO:0000313" key="5">
    <source>
        <dbReference type="EMBL" id="KAE9073638.1"/>
    </source>
</evidence>
<dbReference type="Proteomes" id="UP000433483">
    <property type="component" value="Unassembled WGS sequence"/>
</dbReference>
<dbReference type="Proteomes" id="UP000437068">
    <property type="component" value="Unassembled WGS sequence"/>
</dbReference>
<accession>A0A6A3DU33</accession>
<dbReference type="AlphaFoldDB" id="A0A6A3DU33"/>
<dbReference type="Proteomes" id="UP000440367">
    <property type="component" value="Unassembled WGS sequence"/>
</dbReference>
<evidence type="ECO:0000313" key="14">
    <source>
        <dbReference type="Proteomes" id="UP000440367"/>
    </source>
</evidence>
<feature type="compositionally biased region" description="Acidic residues" evidence="1">
    <location>
        <begin position="23"/>
        <end position="36"/>
    </location>
</feature>
<dbReference type="EMBL" id="QXFZ01002802">
    <property type="protein sequence ID" value="KAE9073638.1"/>
    <property type="molecule type" value="Genomic_DNA"/>
</dbReference>
<evidence type="ECO:0000313" key="8">
    <source>
        <dbReference type="EMBL" id="KAE9180261.1"/>
    </source>
</evidence>